<evidence type="ECO:0000313" key="3">
    <source>
        <dbReference type="Proteomes" id="UP000191160"/>
    </source>
</evidence>
<dbReference type="Pfam" id="PF00069">
    <property type="entry name" value="Pkinase"/>
    <property type="match status" value="1"/>
</dbReference>
<reference evidence="2 3" key="1">
    <citation type="submission" date="2017-02" db="EMBL/GenBank/DDBJ databases">
        <title>Acinetobacter sp. ANC 4945, whole genome shotgun sequencing project.</title>
        <authorList>
            <person name="Radolfova-Krizova L."/>
            <person name="Al Atrouni A."/>
            <person name="Nemec A."/>
        </authorList>
    </citation>
    <scope>NUCLEOTIDE SEQUENCE [LARGE SCALE GENOMIC DNA]</scope>
    <source>
        <strain evidence="2 3">ANC 4945</strain>
    </source>
</reference>
<dbReference type="Gene3D" id="1.10.510.10">
    <property type="entry name" value="Transferase(Phosphotransferase) domain 1"/>
    <property type="match status" value="1"/>
</dbReference>
<dbReference type="PANTHER" id="PTHR24361">
    <property type="entry name" value="MITOGEN-ACTIVATED KINASE KINASE KINASE"/>
    <property type="match status" value="1"/>
</dbReference>
<dbReference type="SUPFAM" id="SSF56112">
    <property type="entry name" value="Protein kinase-like (PK-like)"/>
    <property type="match status" value="1"/>
</dbReference>
<gene>
    <name evidence="2" type="ORF">B1202_01870</name>
</gene>
<feature type="domain" description="Protein kinase" evidence="1">
    <location>
        <begin position="1"/>
        <end position="276"/>
    </location>
</feature>
<dbReference type="GO" id="GO:0005737">
    <property type="term" value="C:cytoplasm"/>
    <property type="evidence" value="ECO:0007669"/>
    <property type="project" value="TreeGrafter"/>
</dbReference>
<dbReference type="GO" id="GO:0004674">
    <property type="term" value="F:protein serine/threonine kinase activity"/>
    <property type="evidence" value="ECO:0007669"/>
    <property type="project" value="TreeGrafter"/>
</dbReference>
<dbReference type="PROSITE" id="PS50011">
    <property type="entry name" value="PROTEIN_KINASE_DOM"/>
    <property type="match status" value="1"/>
</dbReference>
<dbReference type="SMART" id="SM00220">
    <property type="entry name" value="S_TKc"/>
    <property type="match status" value="1"/>
</dbReference>
<dbReference type="InterPro" id="IPR053235">
    <property type="entry name" value="Ser_Thr_kinase"/>
</dbReference>
<dbReference type="AlphaFoldDB" id="A0A1T1H6V7"/>
<accession>A0A1T1H6V7</accession>
<organism evidence="2 3">
    <name type="scientific">Acinetobacter amyesii</name>
    <dbReference type="NCBI Taxonomy" id="2942470"/>
    <lineage>
        <taxon>Bacteria</taxon>
        <taxon>Pseudomonadati</taxon>
        <taxon>Pseudomonadota</taxon>
        <taxon>Gammaproteobacteria</taxon>
        <taxon>Moraxellales</taxon>
        <taxon>Moraxellaceae</taxon>
        <taxon>Acinetobacter</taxon>
    </lineage>
</organism>
<dbReference type="InterPro" id="IPR000719">
    <property type="entry name" value="Prot_kinase_dom"/>
</dbReference>
<dbReference type="EMBL" id="MVKX01000001">
    <property type="protein sequence ID" value="OOV85417.1"/>
    <property type="molecule type" value="Genomic_DNA"/>
</dbReference>
<keyword evidence="3" id="KW-1185">Reference proteome</keyword>
<name>A0A1T1H6V7_9GAMM</name>
<evidence type="ECO:0000259" key="1">
    <source>
        <dbReference type="PROSITE" id="PS50011"/>
    </source>
</evidence>
<sequence>MNPVNDMQSLLQFKSTDLTQIIYEPKTKSKSLVFGRRLYQFQFNQQWYWLKAQVSDSSPEHAASFGREIELYQLFNQASTQNSITLPFQMIKQSHLSIQQESIDQLLILPNAEPWFVQPASSLSIEQVRQVLWQALDVVERLSLHGWIHADLKQEHFVSWQGQCRLIDFEQALPLEFDQLDALTATPRYMAPELFHGQAKSLHSDIYALGIIFLEWMTSQRLEAKNYQDWAYLHCQRLKLDLPMQYQGFTQLMQHMLMKQKNDRLVDFYRLKSDLVAEFA</sequence>
<proteinExistence type="predicted"/>
<dbReference type="GO" id="GO:0005524">
    <property type="term" value="F:ATP binding"/>
    <property type="evidence" value="ECO:0007669"/>
    <property type="project" value="InterPro"/>
</dbReference>
<dbReference type="Proteomes" id="UP000191160">
    <property type="component" value="Unassembled WGS sequence"/>
</dbReference>
<dbReference type="InterPro" id="IPR011009">
    <property type="entry name" value="Kinase-like_dom_sf"/>
</dbReference>
<evidence type="ECO:0000313" key="2">
    <source>
        <dbReference type="EMBL" id="OOV85417.1"/>
    </source>
</evidence>
<protein>
    <recommendedName>
        <fullName evidence="1">Protein kinase domain-containing protein</fullName>
    </recommendedName>
</protein>
<comment type="caution">
    <text evidence="2">The sequence shown here is derived from an EMBL/GenBank/DDBJ whole genome shotgun (WGS) entry which is preliminary data.</text>
</comment>